<evidence type="ECO:0000313" key="2">
    <source>
        <dbReference type="Ensembl" id="ENSCPGP00000003314.1"/>
    </source>
</evidence>
<protein>
    <submittedName>
        <fullName evidence="2">Uncharacterized protein</fullName>
    </submittedName>
</protein>
<dbReference type="AlphaFoldDB" id="A0A8C3J547"/>
<name>A0A8C3J547_9CHAR</name>
<evidence type="ECO:0000256" key="1">
    <source>
        <dbReference type="SAM" id="MobiDB-lite"/>
    </source>
</evidence>
<keyword evidence="3" id="KW-1185">Reference proteome</keyword>
<reference evidence="2" key="1">
    <citation type="submission" date="2025-08" db="UniProtKB">
        <authorList>
            <consortium name="Ensembl"/>
        </authorList>
    </citation>
    <scope>IDENTIFICATION</scope>
</reference>
<feature type="region of interest" description="Disordered" evidence="1">
    <location>
        <begin position="157"/>
        <end position="237"/>
    </location>
</feature>
<sequence length="252" mass="27303">MGKSSKAKEKKQKRLEERAAMDAVCAKVEAANKLEDPLEAFPVFKKYDRNGSLTTGVPQRVGPLHEEDEGMECPLSELAGGTKLGGVVDATRRLGHHPVRRPGELGGEEPDEVLPRAKRRVLPLGRSNPLHPIPFGGDLLESSSEEKDLGVLVANEDAHEPTMGPGGQEKADGLLGEGGEHQEERGEPQGRSPSRLCSALGRSHLENWDQFRAPPVPEGWGTAGEGLRGCEDDEGPEHLSAEERLKDLGFFF</sequence>
<accession>A0A8C3J547</accession>
<organism evidence="2 3">
    <name type="scientific">Calidris pygmaea</name>
    <name type="common">Spoon-billed sandpiper</name>
    <dbReference type="NCBI Taxonomy" id="425635"/>
    <lineage>
        <taxon>Eukaryota</taxon>
        <taxon>Metazoa</taxon>
        <taxon>Chordata</taxon>
        <taxon>Craniata</taxon>
        <taxon>Vertebrata</taxon>
        <taxon>Euteleostomi</taxon>
        <taxon>Archelosauria</taxon>
        <taxon>Archosauria</taxon>
        <taxon>Dinosauria</taxon>
        <taxon>Saurischia</taxon>
        <taxon>Theropoda</taxon>
        <taxon>Coelurosauria</taxon>
        <taxon>Aves</taxon>
        <taxon>Neognathae</taxon>
        <taxon>Neoaves</taxon>
        <taxon>Charadriiformes</taxon>
        <taxon>Scolopacidae</taxon>
        <taxon>Calidris</taxon>
    </lineage>
</organism>
<reference evidence="2" key="2">
    <citation type="submission" date="2025-09" db="UniProtKB">
        <authorList>
            <consortium name="Ensembl"/>
        </authorList>
    </citation>
    <scope>IDENTIFICATION</scope>
</reference>
<dbReference type="Proteomes" id="UP000694419">
    <property type="component" value="Unplaced"/>
</dbReference>
<proteinExistence type="predicted"/>
<feature type="region of interest" description="Disordered" evidence="1">
    <location>
        <begin position="94"/>
        <end position="114"/>
    </location>
</feature>
<dbReference type="Ensembl" id="ENSCPGT00000003641.1">
    <property type="protein sequence ID" value="ENSCPGP00000003314.1"/>
    <property type="gene ID" value="ENSCPGG00000002441.1"/>
</dbReference>
<feature type="compositionally biased region" description="Basic and acidic residues" evidence="1">
    <location>
        <begin position="178"/>
        <end position="188"/>
    </location>
</feature>
<evidence type="ECO:0000313" key="3">
    <source>
        <dbReference type="Proteomes" id="UP000694419"/>
    </source>
</evidence>